<evidence type="ECO:0000313" key="1">
    <source>
        <dbReference type="EMBL" id="AZV44010.1"/>
    </source>
</evidence>
<sequence length="146" mass="16610">MKGNAFALIFGVLVWFVATMFFVILGERVLYPPGTVSFAISITLLVVGTGFLLWGITYIYLLFDKTENAPLKFGIIGTMIGLALDTFSLSFHQFIFPNLAEPQVIAFTAWMSFAYALYLFIPAFINQKRNKSKREYKVPRDQIFLK</sequence>
<dbReference type="InterPro" id="IPR020509">
    <property type="entry name" value="Uncharacterised_YnzE"/>
</dbReference>
<proteinExistence type="predicted"/>
<dbReference type="EMBL" id="CP026095">
    <property type="protein sequence ID" value="AZV44010.1"/>
    <property type="molecule type" value="Genomic_DNA"/>
</dbReference>
<accession>A0A3Q9RKS5</accession>
<evidence type="ECO:0000313" key="2">
    <source>
        <dbReference type="Proteomes" id="UP000283095"/>
    </source>
</evidence>
<dbReference type="RefSeq" id="WP_127761080.1">
    <property type="nucleotide sequence ID" value="NZ_CP026095.1"/>
</dbReference>
<dbReference type="AlphaFoldDB" id="A0A3Q9RKS5"/>
<dbReference type="KEGG" id="pasa:BAOM_3401"/>
<organism evidence="1 2">
    <name type="scientific">Peribacillus asahii</name>
    <dbReference type="NCBI Taxonomy" id="228899"/>
    <lineage>
        <taxon>Bacteria</taxon>
        <taxon>Bacillati</taxon>
        <taxon>Bacillota</taxon>
        <taxon>Bacilli</taxon>
        <taxon>Bacillales</taxon>
        <taxon>Bacillaceae</taxon>
        <taxon>Peribacillus</taxon>
    </lineage>
</organism>
<name>A0A3Q9RKS5_9BACI</name>
<gene>
    <name evidence="1" type="ORF">BAOM_3401</name>
</gene>
<dbReference type="Pfam" id="PF17329">
    <property type="entry name" value="DUF5367"/>
    <property type="match status" value="1"/>
</dbReference>
<dbReference type="Proteomes" id="UP000283095">
    <property type="component" value="Chromosome"/>
</dbReference>
<dbReference type="OrthoDB" id="2679428at2"/>
<reference evidence="1 2" key="1">
    <citation type="submission" date="2018-01" db="EMBL/GenBank/DDBJ databases">
        <title>Bacillus asahii Genome sequencing and assembly.</title>
        <authorList>
            <person name="Jiang H."/>
            <person name="Feng Y."/>
            <person name="Zhao F."/>
            <person name="Lin X."/>
        </authorList>
    </citation>
    <scope>NUCLEOTIDE SEQUENCE [LARGE SCALE GENOMIC DNA]</scope>
    <source>
        <strain evidence="1 2">OM18</strain>
    </source>
</reference>
<protein>
    <submittedName>
        <fullName evidence="1">Uncharacterized protein</fullName>
    </submittedName>
</protein>